<dbReference type="InterPro" id="IPR056446">
    <property type="entry name" value="TPR_HPS5_insects"/>
</dbReference>
<keyword evidence="2" id="KW-0862">Zinc</keyword>
<dbReference type="InterPro" id="IPR036322">
    <property type="entry name" value="WD40_repeat_dom_sf"/>
</dbReference>
<evidence type="ECO:0000313" key="6">
    <source>
        <dbReference type="Proteomes" id="UP001152759"/>
    </source>
</evidence>
<dbReference type="Proteomes" id="UP001152759">
    <property type="component" value="Chromosome 3"/>
</dbReference>
<evidence type="ECO:0000256" key="3">
    <source>
        <dbReference type="PROSITE-ProRule" id="PRU00175"/>
    </source>
</evidence>
<protein>
    <recommendedName>
        <fullName evidence="4">RING-type domain-containing protein</fullName>
    </recommendedName>
</protein>
<dbReference type="SUPFAM" id="SSF50978">
    <property type="entry name" value="WD40 repeat-like"/>
    <property type="match status" value="1"/>
</dbReference>
<name>A0A9P0A975_BEMTA</name>
<evidence type="ECO:0000256" key="2">
    <source>
        <dbReference type="ARBA" id="ARBA00022833"/>
    </source>
</evidence>
<keyword evidence="1 3" id="KW-0479">Metal-binding</keyword>
<organism evidence="5 6">
    <name type="scientific">Bemisia tabaci</name>
    <name type="common">Sweetpotato whitefly</name>
    <name type="synonym">Aleurodes tabaci</name>
    <dbReference type="NCBI Taxonomy" id="7038"/>
    <lineage>
        <taxon>Eukaryota</taxon>
        <taxon>Metazoa</taxon>
        <taxon>Ecdysozoa</taxon>
        <taxon>Arthropoda</taxon>
        <taxon>Hexapoda</taxon>
        <taxon>Insecta</taxon>
        <taxon>Pterygota</taxon>
        <taxon>Neoptera</taxon>
        <taxon>Paraneoptera</taxon>
        <taxon>Hemiptera</taxon>
        <taxon>Sternorrhyncha</taxon>
        <taxon>Aleyrodoidea</taxon>
        <taxon>Aleyrodidae</taxon>
        <taxon>Aleyrodinae</taxon>
        <taxon>Bemisia</taxon>
    </lineage>
</organism>
<dbReference type="GO" id="GO:0008270">
    <property type="term" value="F:zinc ion binding"/>
    <property type="evidence" value="ECO:0007669"/>
    <property type="project" value="UniProtKB-KW"/>
</dbReference>
<dbReference type="EMBL" id="OU963864">
    <property type="protein sequence ID" value="CAH0386819.1"/>
    <property type="molecule type" value="Genomic_DNA"/>
</dbReference>
<dbReference type="Pfam" id="PF23757">
    <property type="entry name" value="TPR_HPS5_insect"/>
    <property type="match status" value="1"/>
</dbReference>
<dbReference type="PANTHER" id="PTHR23287">
    <property type="entry name" value="RUBY-EYE2-LIKE PROTEIN"/>
    <property type="match status" value="1"/>
</dbReference>
<accession>A0A9P0A975</accession>
<gene>
    <name evidence="5" type="ORF">BEMITA_LOCUS5887</name>
</gene>
<dbReference type="Gene3D" id="2.130.10.10">
    <property type="entry name" value="YVTN repeat-like/Quinoprotein amine dehydrogenase"/>
    <property type="match status" value="1"/>
</dbReference>
<dbReference type="KEGG" id="btab:109043930"/>
<keyword evidence="6" id="KW-1185">Reference proteome</keyword>
<dbReference type="PANTHER" id="PTHR23287:SF18">
    <property type="entry name" value="BLOC-2 COMPLEX MEMBER HPS5"/>
    <property type="match status" value="1"/>
</dbReference>
<dbReference type="InterPro" id="IPR056499">
    <property type="entry name" value="Beta-prop_HPS5-like"/>
</dbReference>
<evidence type="ECO:0000313" key="5">
    <source>
        <dbReference type="EMBL" id="CAH0386819.1"/>
    </source>
</evidence>
<dbReference type="Pfam" id="PF23756">
    <property type="entry name" value="Beta-prop_HPS5"/>
    <property type="match status" value="1"/>
</dbReference>
<reference evidence="5" key="1">
    <citation type="submission" date="2021-12" db="EMBL/GenBank/DDBJ databases">
        <authorList>
            <person name="King R."/>
        </authorList>
    </citation>
    <scope>NUCLEOTIDE SEQUENCE</scope>
</reference>
<evidence type="ECO:0000259" key="4">
    <source>
        <dbReference type="PROSITE" id="PS50089"/>
    </source>
</evidence>
<dbReference type="InterPro" id="IPR015943">
    <property type="entry name" value="WD40/YVTN_repeat-like_dom_sf"/>
</dbReference>
<dbReference type="GO" id="GO:0048066">
    <property type="term" value="P:developmental pigmentation"/>
    <property type="evidence" value="ECO:0007669"/>
    <property type="project" value="TreeGrafter"/>
</dbReference>
<dbReference type="AlphaFoldDB" id="A0A9P0A975"/>
<keyword evidence="1 3" id="KW-0863">Zinc-finger</keyword>
<dbReference type="GO" id="GO:0005737">
    <property type="term" value="C:cytoplasm"/>
    <property type="evidence" value="ECO:0007669"/>
    <property type="project" value="TreeGrafter"/>
</dbReference>
<dbReference type="InterPro" id="IPR001841">
    <property type="entry name" value="Znf_RING"/>
</dbReference>
<evidence type="ECO:0000256" key="1">
    <source>
        <dbReference type="ARBA" id="ARBA00022771"/>
    </source>
</evidence>
<feature type="domain" description="RING-type" evidence="4">
    <location>
        <begin position="1211"/>
        <end position="1258"/>
    </location>
</feature>
<sequence length="1261" mass="142591">MSEDDPPFILLEPNTFSDVSAPLKSSNRIKYTCFTASQSFLIFGATSGGLYVFYREPFAYSQLIPNKEGAVSLISVSPNEAFIAFATLKGVVGILERNEGLGARMINRSVEHADSEVTTLQWSENNLQVFAGDKSGKISVLNLTSAMSKTMFQVPVFTLMQLDSQVVQMSCQSGLLLASTLTRCYICDTIKEQYKQVGQKLRDGEFGACFMPVKDALKIFCARPGSRLWKCDTDGIVEATYELKKALAVPPATVVSLYDEPKIIARHKDTTWNSQSFNFNQLLVVHDKYLLTFKNDGVYFFNVDSNVNVLLWSNHVKNIADLKCVGDSIYMYTTTGEVHALKVMSLDKCLLRLFYKDMFLVCAELCALHLSTLLKWNKLTYLYHLKELENHLLQINQLDLLSDLKPLFNKLQKINHSPISKLDSGIFLVENHHLNSQIINNSSSFYSSQSKVLHKRQERFRRRRRSYSLSCESKKKKLLDKTLSKSLPNLNEAVKIPHDYVSEMENNENDFDEPYSDDLGEYDSNVPFPFLMLANPDAFHDTLLELGTNVTEKLVDGTRSLHEKWQILEGKLRLLKSDTNNEESIISDNYLNSKSRVNIVPDFDETQSIVDRPRKKKSHLPDINITNMLQICDELDNLLEGDLKADNVFKFLNEVVKLFSDYQSKLKKLKTTANLQSSLLPFSRYFKEKEIFIIQRVFHEALKSDLITEWHQENESALKNLNFKKSNYPTLLLDFHSENEIALDEFVSQLLSVFSEILDPFLILQCLNCTSMKCSYESFCTILHRFQNGDFQFVANSKDCSDVNYSEWPLALLLNTMFLMLRLDQIETSSQMGIEGKVNLRFVVYTIMKLKMHLSSTGLSAVDAREKCHRLFLLYLSKLLVKNYPISLYDDIVLAYVVNSFLSINSTSSFSSCSNCCFPSFGVNLPPLKFAEIGYLIIDHFWSLHLQQCTSADCSADSSQSNISSKVVVLTDLKAILNNDPIQEAKKEKLLKLVSGCVTPSLKEIITICQCIPRLWKYVLSLTDVILYIPSAVSLMIQLNLITRSNNMLTVKNINLFEKVIILNIICKRGVCLNCGYKNSLLSSMSYGVPWTELCCIILKCIDSKTTIDLLQKYSDEIPSTSLDLCFYQCAILSEMVDAHQTGLREKVVNLVSSSSKGVSGIPVLSPDVAAAFDTAARLDGISDFCYQKREEDSPENHHWGVRLDLSEEFCHLCSLSLGAKALIAANNGGLIAFKCGHTYHAVCLKHQNSHATVCTLCYSS</sequence>
<dbReference type="PROSITE" id="PS50089">
    <property type="entry name" value="ZF_RING_2"/>
    <property type="match status" value="1"/>
</dbReference>
<proteinExistence type="predicted"/>